<dbReference type="GO" id="GO:0007060">
    <property type="term" value="P:male meiosis chromosome segregation"/>
    <property type="evidence" value="ECO:0007669"/>
    <property type="project" value="UniProtKB-ARBA"/>
</dbReference>
<dbReference type="FunFam" id="3.60.21.10:FF:000026">
    <property type="entry name" value="Serine/threonine-protein phosphatase"/>
    <property type="match status" value="1"/>
</dbReference>
<keyword evidence="4 11" id="KW-0378">Hydrolase</keyword>
<dbReference type="PRINTS" id="PR00114">
    <property type="entry name" value="STPHPHTASE"/>
</dbReference>
<dbReference type="GO" id="GO:0097723">
    <property type="term" value="P:amoeboid sperm motility"/>
    <property type="evidence" value="ECO:0007669"/>
    <property type="project" value="UniProtKB-ARBA"/>
</dbReference>
<evidence type="ECO:0000256" key="9">
    <source>
        <dbReference type="ARBA" id="ARBA00048336"/>
    </source>
</evidence>
<keyword evidence="6" id="KW-0464">Manganese</keyword>
<gene>
    <name evidence="13" type="primary">sds21</name>
    <name evidence="13" type="ORF">Tcan_09972</name>
</gene>
<dbReference type="Proteomes" id="UP000031036">
    <property type="component" value="Unassembled WGS sequence"/>
</dbReference>
<dbReference type="InterPro" id="IPR004843">
    <property type="entry name" value="Calcineurin-like_PHP"/>
</dbReference>
<evidence type="ECO:0000256" key="11">
    <source>
        <dbReference type="RuleBase" id="RU004273"/>
    </source>
</evidence>
<evidence type="ECO:0000256" key="6">
    <source>
        <dbReference type="ARBA" id="ARBA00023211"/>
    </source>
</evidence>
<dbReference type="GO" id="GO:0000785">
    <property type="term" value="C:chromatin"/>
    <property type="evidence" value="ECO:0007669"/>
    <property type="project" value="UniProtKB-ARBA"/>
</dbReference>
<keyword evidence="14" id="KW-1185">Reference proteome</keyword>
<dbReference type="EC" id="3.1.3.16" evidence="11"/>
<dbReference type="STRING" id="6265.A0A0B2UYR3"/>
<evidence type="ECO:0000256" key="8">
    <source>
        <dbReference type="ARBA" id="ARBA00047761"/>
    </source>
</evidence>
<evidence type="ECO:0000313" key="13">
    <source>
        <dbReference type="EMBL" id="KHN74000.1"/>
    </source>
</evidence>
<evidence type="ECO:0000256" key="7">
    <source>
        <dbReference type="ARBA" id="ARBA00037818"/>
    </source>
</evidence>
<dbReference type="Gene3D" id="3.60.21.10">
    <property type="match status" value="1"/>
</dbReference>
<evidence type="ECO:0000256" key="2">
    <source>
        <dbReference type="ARBA" id="ARBA00008294"/>
    </source>
</evidence>
<name>A0A0B2UYR3_TOXCA</name>
<dbReference type="InterPro" id="IPR029052">
    <property type="entry name" value="Metallo-depent_PP-like"/>
</dbReference>
<dbReference type="GO" id="GO:0031143">
    <property type="term" value="C:pseudopodium"/>
    <property type="evidence" value="ECO:0007669"/>
    <property type="project" value="UniProtKB-SubCell"/>
</dbReference>
<dbReference type="AlphaFoldDB" id="A0A0B2UYR3"/>
<dbReference type="GO" id="GO:0005634">
    <property type="term" value="C:nucleus"/>
    <property type="evidence" value="ECO:0007669"/>
    <property type="project" value="TreeGrafter"/>
</dbReference>
<dbReference type="GO" id="GO:0005737">
    <property type="term" value="C:cytoplasm"/>
    <property type="evidence" value="ECO:0007669"/>
    <property type="project" value="TreeGrafter"/>
</dbReference>
<dbReference type="InterPro" id="IPR006186">
    <property type="entry name" value="Ser/Thr-sp_prot-phosphatase"/>
</dbReference>
<keyword evidence="5" id="KW-0904">Protein phosphatase</keyword>
<dbReference type="GO" id="GO:0046872">
    <property type="term" value="F:metal ion binding"/>
    <property type="evidence" value="ECO:0007669"/>
    <property type="project" value="UniProtKB-KW"/>
</dbReference>
<reference evidence="13 14" key="1">
    <citation type="submission" date="2014-11" db="EMBL/GenBank/DDBJ databases">
        <title>Genetic blueprint of the zoonotic pathogen Toxocara canis.</title>
        <authorList>
            <person name="Zhu X.-Q."/>
            <person name="Korhonen P.K."/>
            <person name="Cai H."/>
            <person name="Young N.D."/>
            <person name="Nejsum P."/>
            <person name="von Samson-Himmelstjerna G."/>
            <person name="Boag P.R."/>
            <person name="Tan P."/>
            <person name="Li Q."/>
            <person name="Min J."/>
            <person name="Yang Y."/>
            <person name="Wang X."/>
            <person name="Fang X."/>
            <person name="Hall R.S."/>
            <person name="Hofmann A."/>
            <person name="Sternberg P.W."/>
            <person name="Jex A.R."/>
            <person name="Gasser R.B."/>
        </authorList>
    </citation>
    <scope>NUCLEOTIDE SEQUENCE [LARGE SCALE GENOMIC DNA]</scope>
    <source>
        <strain evidence="13">PN_DK_2014</strain>
    </source>
</reference>
<dbReference type="PANTHER" id="PTHR11668">
    <property type="entry name" value="SERINE/THREONINE PROTEIN PHOSPHATASE"/>
    <property type="match status" value="1"/>
</dbReference>
<dbReference type="EMBL" id="JPKZ01002983">
    <property type="protein sequence ID" value="KHN74000.1"/>
    <property type="molecule type" value="Genomic_DNA"/>
</dbReference>
<evidence type="ECO:0000256" key="4">
    <source>
        <dbReference type="ARBA" id="ARBA00022801"/>
    </source>
</evidence>
<dbReference type="Pfam" id="PF16891">
    <property type="entry name" value="STPPase_N"/>
    <property type="match status" value="1"/>
</dbReference>
<proteinExistence type="inferred from homology"/>
<comment type="similarity">
    <text evidence="2 11">Belongs to the PPP phosphatase family.</text>
</comment>
<dbReference type="PANTHER" id="PTHR11668:SF300">
    <property type="entry name" value="SERINE_THREONINE-PROTEIN PHOSPHATASE"/>
    <property type="match status" value="1"/>
</dbReference>
<dbReference type="InterPro" id="IPR050341">
    <property type="entry name" value="PP1_catalytic_subunit"/>
</dbReference>
<evidence type="ECO:0000256" key="5">
    <source>
        <dbReference type="ARBA" id="ARBA00022912"/>
    </source>
</evidence>
<dbReference type="GO" id="GO:0004722">
    <property type="term" value="F:protein serine/threonine phosphatase activity"/>
    <property type="evidence" value="ECO:0007669"/>
    <property type="project" value="UniProtKB-EC"/>
</dbReference>
<comment type="catalytic activity">
    <reaction evidence="8">
        <text>O-phospho-L-seryl-[protein] + H2O = L-seryl-[protein] + phosphate</text>
        <dbReference type="Rhea" id="RHEA:20629"/>
        <dbReference type="Rhea" id="RHEA-COMP:9863"/>
        <dbReference type="Rhea" id="RHEA-COMP:11604"/>
        <dbReference type="ChEBI" id="CHEBI:15377"/>
        <dbReference type="ChEBI" id="CHEBI:29999"/>
        <dbReference type="ChEBI" id="CHEBI:43474"/>
        <dbReference type="ChEBI" id="CHEBI:83421"/>
        <dbReference type="EC" id="3.1.3.16"/>
    </reaction>
</comment>
<dbReference type="GO" id="GO:0031272">
    <property type="term" value="P:regulation of pseudopodium assembly"/>
    <property type="evidence" value="ECO:0007669"/>
    <property type="project" value="UniProtKB-ARBA"/>
</dbReference>
<keyword evidence="3" id="KW-0479">Metal-binding</keyword>
<sequence length="323" mass="36846">MCEANFDIDNLIVRFLNVGFTGGRLTKHVSEMELLQLNVQVRKVFMSQPPLVEIEAPVVICGDIHGQYSDLLRIFDKNGFPPDANYLFLGDYVDRGLQSIETVCLMFAYRLKHPENFFMLRGNHECASINRVYGFFEEVLRRYRSIRLWAAFQDTFNCMPFCSLVAGKILCMHGGLSPSLNSLDTLRQIVRPQDPQVGSMEIDILWSDPDEWTKGWKENNRGISFVFGDDVVIDMCQKLSIDLIARAHQVVQDGYEFFGQRHLVTIFSAPHYCGQFDNAAATMSVSEDLSCSFHVFRPTPKIVRLALQQQTSQRHETVSANAQ</sequence>
<dbReference type="InterPro" id="IPR031675">
    <property type="entry name" value="STPPase_N"/>
</dbReference>
<comment type="cofactor">
    <cofactor evidence="1">
        <name>Mn(2+)</name>
        <dbReference type="ChEBI" id="CHEBI:29035"/>
    </cofactor>
</comment>
<evidence type="ECO:0000259" key="12">
    <source>
        <dbReference type="PROSITE" id="PS00125"/>
    </source>
</evidence>
<comment type="function">
    <text evidence="10">Probable phosphatase which plays a redundant role with gsp-4 in spermatogenesis by regulating sister chromatid segregation during meiosis. In addition, involved in sperm motility by controlling the dynamic disassembly of major sperm proteins (MSP) in the spermatozoan pseudopodium.</text>
</comment>
<dbReference type="SUPFAM" id="SSF56300">
    <property type="entry name" value="Metallo-dependent phosphatases"/>
    <property type="match status" value="1"/>
</dbReference>
<organism evidence="13 14">
    <name type="scientific">Toxocara canis</name>
    <name type="common">Canine roundworm</name>
    <dbReference type="NCBI Taxonomy" id="6265"/>
    <lineage>
        <taxon>Eukaryota</taxon>
        <taxon>Metazoa</taxon>
        <taxon>Ecdysozoa</taxon>
        <taxon>Nematoda</taxon>
        <taxon>Chromadorea</taxon>
        <taxon>Rhabditida</taxon>
        <taxon>Spirurina</taxon>
        <taxon>Ascaridomorpha</taxon>
        <taxon>Ascaridoidea</taxon>
        <taxon>Toxocaridae</taxon>
        <taxon>Toxocara</taxon>
    </lineage>
</organism>
<evidence type="ECO:0000256" key="3">
    <source>
        <dbReference type="ARBA" id="ARBA00022723"/>
    </source>
</evidence>
<comment type="catalytic activity">
    <reaction evidence="9 11">
        <text>O-phospho-L-threonyl-[protein] + H2O = L-threonyl-[protein] + phosphate</text>
        <dbReference type="Rhea" id="RHEA:47004"/>
        <dbReference type="Rhea" id="RHEA-COMP:11060"/>
        <dbReference type="Rhea" id="RHEA-COMP:11605"/>
        <dbReference type="ChEBI" id="CHEBI:15377"/>
        <dbReference type="ChEBI" id="CHEBI:30013"/>
        <dbReference type="ChEBI" id="CHEBI:43474"/>
        <dbReference type="ChEBI" id="CHEBI:61977"/>
        <dbReference type="EC" id="3.1.3.16"/>
    </reaction>
</comment>
<dbReference type="SMART" id="SM00156">
    <property type="entry name" value="PP2Ac"/>
    <property type="match status" value="1"/>
</dbReference>
<protein>
    <recommendedName>
        <fullName evidence="11">Serine/threonine-protein phosphatase</fullName>
        <ecNumber evidence="11">3.1.3.16</ecNumber>
    </recommendedName>
</protein>
<dbReference type="OrthoDB" id="1930084at2759"/>
<comment type="caution">
    <text evidence="13">The sequence shown here is derived from an EMBL/GenBank/DDBJ whole genome shotgun (WGS) entry which is preliminary data.</text>
</comment>
<dbReference type="GO" id="GO:0018991">
    <property type="term" value="P:egg-laying behavior"/>
    <property type="evidence" value="ECO:0007669"/>
    <property type="project" value="UniProtKB-ARBA"/>
</dbReference>
<evidence type="ECO:0000256" key="1">
    <source>
        <dbReference type="ARBA" id="ARBA00001936"/>
    </source>
</evidence>
<accession>A0A0B2UYR3</accession>
<evidence type="ECO:0000313" key="14">
    <source>
        <dbReference type="Proteomes" id="UP000031036"/>
    </source>
</evidence>
<dbReference type="PROSITE" id="PS00125">
    <property type="entry name" value="SER_THR_PHOSPHATASE"/>
    <property type="match status" value="1"/>
</dbReference>
<feature type="domain" description="Serine/threonine specific protein phosphatases" evidence="12">
    <location>
        <begin position="120"/>
        <end position="125"/>
    </location>
</feature>
<dbReference type="OMA" id="MCEANFD"/>
<comment type="subcellular location">
    <subcellularLocation>
        <location evidence="7">Cell projection</location>
        <location evidence="7">Pseudopodium</location>
    </subcellularLocation>
</comment>
<dbReference type="Pfam" id="PF00149">
    <property type="entry name" value="Metallophos"/>
    <property type="match status" value="1"/>
</dbReference>
<evidence type="ECO:0000256" key="10">
    <source>
        <dbReference type="ARBA" id="ARBA00054219"/>
    </source>
</evidence>